<evidence type="ECO:0000313" key="3">
    <source>
        <dbReference type="EMBL" id="MYL32106.1"/>
    </source>
</evidence>
<reference evidence="3 4" key="1">
    <citation type="submission" date="2019-11" db="EMBL/GenBank/DDBJ databases">
        <title>Genome sequences of 17 halophilic strains isolated from different environments.</title>
        <authorList>
            <person name="Furrow R.E."/>
        </authorList>
    </citation>
    <scope>NUCLEOTIDE SEQUENCE [LARGE SCALE GENOMIC DNA]</scope>
    <source>
        <strain evidence="3 4">22514_16_FS</strain>
    </source>
</reference>
<evidence type="ECO:0000313" key="4">
    <source>
        <dbReference type="Proteomes" id="UP000468638"/>
    </source>
</evidence>
<keyword evidence="1" id="KW-0456">Lyase</keyword>
<evidence type="ECO:0000259" key="2">
    <source>
        <dbReference type="Pfam" id="PF01557"/>
    </source>
</evidence>
<dbReference type="EMBL" id="WMEQ01000001">
    <property type="protein sequence ID" value="MYL32106.1"/>
    <property type="molecule type" value="Genomic_DNA"/>
</dbReference>
<dbReference type="Proteomes" id="UP000468638">
    <property type="component" value="Unassembled WGS sequence"/>
</dbReference>
<dbReference type="SUPFAM" id="SSF56529">
    <property type="entry name" value="FAH"/>
    <property type="match status" value="1"/>
</dbReference>
<feature type="domain" description="Fumarylacetoacetase-like C-terminal" evidence="2">
    <location>
        <begin position="93"/>
        <end position="260"/>
    </location>
</feature>
<dbReference type="OrthoDB" id="9792137at2"/>
<evidence type="ECO:0000256" key="1">
    <source>
        <dbReference type="ARBA" id="ARBA00023239"/>
    </source>
</evidence>
<dbReference type="GO" id="GO:0005737">
    <property type="term" value="C:cytoplasm"/>
    <property type="evidence" value="ECO:0007669"/>
    <property type="project" value="TreeGrafter"/>
</dbReference>
<protein>
    <submittedName>
        <fullName evidence="3">4-oxalocrotonate decarboxylase</fullName>
    </submittedName>
</protein>
<gene>
    <name evidence="3" type="ORF">GLW05_00615</name>
</gene>
<dbReference type="PANTHER" id="PTHR30143">
    <property type="entry name" value="ACID HYDRATASE"/>
    <property type="match status" value="1"/>
</dbReference>
<name>A0A6I4ZTX1_9BACI</name>
<accession>A0A6I4ZTX1</accession>
<dbReference type="PANTHER" id="PTHR30143:SF0">
    <property type="entry name" value="2-KETO-4-PENTENOATE HYDRATASE"/>
    <property type="match status" value="1"/>
</dbReference>
<proteinExistence type="predicted"/>
<dbReference type="GO" id="GO:0008684">
    <property type="term" value="F:2-oxopent-4-enoate hydratase activity"/>
    <property type="evidence" value="ECO:0007669"/>
    <property type="project" value="TreeGrafter"/>
</dbReference>
<dbReference type="InterPro" id="IPR036663">
    <property type="entry name" value="Fumarylacetoacetase_C_sf"/>
</dbReference>
<dbReference type="InterPro" id="IPR011234">
    <property type="entry name" value="Fumarylacetoacetase-like_C"/>
</dbReference>
<dbReference type="RefSeq" id="WP_160847426.1">
    <property type="nucleotide sequence ID" value="NZ_WMEQ01000001.1"/>
</dbReference>
<sequence>METNTLQLKQIAEMIDSHQTNGTEMDKITINHPSLTVDEAYEIQTLWSDTAENRGDHMIGWKMGLTSKVKQESVGVKEPIYGRLTQSMEVNHPVLLLDTLIHPRVEPEIAFVMNKEVKGGNVTPKDIWMATEMIMPAIEVIDSRYRNFSFTLEDVVADNASSSRFFLGDQAFSPYHTSLSDVEVTMSKNGEVVQSGLGSAVLGHPVRSIVELTTMINRSGLSIQPGMVILTGGITEAVNVYNGDQIDVDFGPLGKMNIDVR</sequence>
<dbReference type="AlphaFoldDB" id="A0A6I4ZTX1"/>
<dbReference type="Pfam" id="PF01557">
    <property type="entry name" value="FAA_hydrolase"/>
    <property type="match status" value="1"/>
</dbReference>
<comment type="caution">
    <text evidence="3">The sequence shown here is derived from an EMBL/GenBank/DDBJ whole genome shotgun (WGS) entry which is preliminary data.</text>
</comment>
<organism evidence="3 4">
    <name type="scientific">Pontibacillus yanchengensis</name>
    <dbReference type="NCBI Taxonomy" id="462910"/>
    <lineage>
        <taxon>Bacteria</taxon>
        <taxon>Bacillati</taxon>
        <taxon>Bacillota</taxon>
        <taxon>Bacilli</taxon>
        <taxon>Bacillales</taxon>
        <taxon>Bacillaceae</taxon>
        <taxon>Pontibacillus</taxon>
    </lineage>
</organism>
<dbReference type="Gene3D" id="3.90.850.10">
    <property type="entry name" value="Fumarylacetoacetase-like, C-terminal domain"/>
    <property type="match status" value="1"/>
</dbReference>
<dbReference type="InterPro" id="IPR050772">
    <property type="entry name" value="Hydratase-Decarb/MhpD_sf"/>
</dbReference>